<reference evidence="5 6" key="1">
    <citation type="submission" date="2017-05" db="EMBL/GenBank/DDBJ databases">
        <authorList>
            <person name="Varghese N."/>
            <person name="Submissions S."/>
        </authorList>
    </citation>
    <scope>NUCLEOTIDE SEQUENCE [LARGE SCALE GENOMIC DNA]</scope>
    <source>
        <strain evidence="5 6">DSM 19382</strain>
    </source>
</reference>
<evidence type="ECO:0000313" key="7">
    <source>
        <dbReference type="Proteomes" id="UP000468990"/>
    </source>
</evidence>
<dbReference type="GO" id="GO:0003677">
    <property type="term" value="F:DNA binding"/>
    <property type="evidence" value="ECO:0007669"/>
    <property type="project" value="UniProtKB-UniRule"/>
</dbReference>
<evidence type="ECO:0000313" key="6">
    <source>
        <dbReference type="Proteomes" id="UP000317289"/>
    </source>
</evidence>
<evidence type="ECO:0000256" key="2">
    <source>
        <dbReference type="PROSITE-ProRule" id="PRU00335"/>
    </source>
</evidence>
<dbReference type="InterPro" id="IPR050109">
    <property type="entry name" value="HTH-type_TetR-like_transc_reg"/>
</dbReference>
<proteinExistence type="predicted"/>
<keyword evidence="7" id="KW-1185">Reference proteome</keyword>
<feature type="domain" description="HTH tetR-type" evidence="3">
    <location>
        <begin position="9"/>
        <end position="69"/>
    </location>
</feature>
<evidence type="ECO:0000256" key="1">
    <source>
        <dbReference type="ARBA" id="ARBA00023125"/>
    </source>
</evidence>
<dbReference type="SUPFAM" id="SSF46689">
    <property type="entry name" value="Homeodomain-like"/>
    <property type="match status" value="1"/>
</dbReference>
<evidence type="ECO:0000313" key="5">
    <source>
        <dbReference type="EMBL" id="SMO38387.1"/>
    </source>
</evidence>
<sequence>MKTTTAESIDKKVFILDISEKLFARYGARETTVRLITQKAGISIAMLNYYFGSKENLFLTVLERRIQQFKTAKNAVNMDNKGTIEMLLTYMTVYIDLVVDYQPFYKLMMIEKLLNENKKAVEMIESYFQSNIQTLKNIIIQSVDDEKIDGVNIETFVMNISGFLAYLILQTDLTESSLKEEKKQNLKKHIMKVLLASFFEM</sequence>
<dbReference type="PANTHER" id="PTHR30328">
    <property type="entry name" value="TRANSCRIPTIONAL REPRESSOR"/>
    <property type="match status" value="1"/>
</dbReference>
<dbReference type="InterPro" id="IPR009057">
    <property type="entry name" value="Homeodomain-like_sf"/>
</dbReference>
<dbReference type="EMBL" id="WKKG01000005">
    <property type="protein sequence ID" value="MRX68580.1"/>
    <property type="molecule type" value="Genomic_DNA"/>
</dbReference>
<dbReference type="PANTHER" id="PTHR30328:SF54">
    <property type="entry name" value="HTH-TYPE TRANSCRIPTIONAL REPRESSOR SCO4008"/>
    <property type="match status" value="1"/>
</dbReference>
<name>A0A521AUA0_9FLAO</name>
<evidence type="ECO:0000259" key="3">
    <source>
        <dbReference type="PROSITE" id="PS50977"/>
    </source>
</evidence>
<feature type="DNA-binding region" description="H-T-H motif" evidence="2">
    <location>
        <begin position="32"/>
        <end position="51"/>
    </location>
</feature>
<dbReference type="InterPro" id="IPR001647">
    <property type="entry name" value="HTH_TetR"/>
</dbReference>
<dbReference type="InterPro" id="IPR036271">
    <property type="entry name" value="Tet_transcr_reg_TetR-rel_C_sf"/>
</dbReference>
<gene>
    <name evidence="4" type="ORF">GJU42_11460</name>
    <name evidence="5" type="ORF">SAMN06265349_101403</name>
</gene>
<reference evidence="4 7" key="2">
    <citation type="submission" date="2019-11" db="EMBL/GenBank/DDBJ databases">
        <title>Flavobacterium resistens genome.</title>
        <authorList>
            <person name="Wilson V.M."/>
            <person name="Newman J.D."/>
        </authorList>
    </citation>
    <scope>NUCLEOTIDE SEQUENCE [LARGE SCALE GENOMIC DNA]</scope>
    <source>
        <strain evidence="4 7">DSM 19382</strain>
    </source>
</reference>
<dbReference type="AlphaFoldDB" id="A0A521AUA0"/>
<organism evidence="5 6">
    <name type="scientific">Flavobacterium resistens</name>
    <dbReference type="NCBI Taxonomy" id="443612"/>
    <lineage>
        <taxon>Bacteria</taxon>
        <taxon>Pseudomonadati</taxon>
        <taxon>Bacteroidota</taxon>
        <taxon>Flavobacteriia</taxon>
        <taxon>Flavobacteriales</taxon>
        <taxon>Flavobacteriaceae</taxon>
        <taxon>Flavobacterium</taxon>
    </lineage>
</organism>
<dbReference type="Gene3D" id="1.10.357.10">
    <property type="entry name" value="Tetracycline Repressor, domain 2"/>
    <property type="match status" value="1"/>
</dbReference>
<keyword evidence="1 2" id="KW-0238">DNA-binding</keyword>
<dbReference type="SUPFAM" id="SSF48498">
    <property type="entry name" value="Tetracyclin repressor-like, C-terminal domain"/>
    <property type="match status" value="1"/>
</dbReference>
<protein>
    <submittedName>
        <fullName evidence="4">TetR family transcriptional regulator</fullName>
    </submittedName>
    <submittedName>
        <fullName evidence="5">Transcriptional regulator, TetR family</fullName>
    </submittedName>
</protein>
<dbReference type="PRINTS" id="PR00455">
    <property type="entry name" value="HTHTETR"/>
</dbReference>
<evidence type="ECO:0000313" key="4">
    <source>
        <dbReference type="EMBL" id="MRX68580.1"/>
    </source>
</evidence>
<dbReference type="RefSeq" id="WP_142449100.1">
    <property type="nucleotide sequence ID" value="NZ_FXTA01000001.1"/>
</dbReference>
<dbReference type="Pfam" id="PF00440">
    <property type="entry name" value="TetR_N"/>
    <property type="match status" value="1"/>
</dbReference>
<dbReference type="EMBL" id="FXTA01000001">
    <property type="protein sequence ID" value="SMO38387.1"/>
    <property type="molecule type" value="Genomic_DNA"/>
</dbReference>
<dbReference type="OrthoDB" id="9789566at2"/>
<accession>A0A521AUA0</accession>
<dbReference type="PROSITE" id="PS50977">
    <property type="entry name" value="HTH_TETR_2"/>
    <property type="match status" value="1"/>
</dbReference>
<dbReference type="Proteomes" id="UP000317289">
    <property type="component" value="Unassembled WGS sequence"/>
</dbReference>
<dbReference type="Proteomes" id="UP000468990">
    <property type="component" value="Unassembled WGS sequence"/>
</dbReference>